<dbReference type="InterPro" id="IPR036388">
    <property type="entry name" value="WH-like_DNA-bd_sf"/>
</dbReference>
<dbReference type="PROSITE" id="PS01117">
    <property type="entry name" value="HTH_MARR_1"/>
    <property type="match status" value="1"/>
</dbReference>
<reference evidence="5" key="2">
    <citation type="submission" date="2020-09" db="EMBL/GenBank/DDBJ databases">
        <authorList>
            <person name="Sun Q."/>
            <person name="Zhou Y."/>
        </authorList>
    </citation>
    <scope>NUCLEOTIDE SEQUENCE</scope>
    <source>
        <strain evidence="5">CGMCC 1.15794</strain>
    </source>
</reference>
<evidence type="ECO:0000313" key="6">
    <source>
        <dbReference type="Proteomes" id="UP000657592"/>
    </source>
</evidence>
<dbReference type="PANTHER" id="PTHR33164:SF43">
    <property type="entry name" value="HTH-TYPE TRANSCRIPTIONAL REPRESSOR YETL"/>
    <property type="match status" value="1"/>
</dbReference>
<dbReference type="PANTHER" id="PTHR33164">
    <property type="entry name" value="TRANSCRIPTIONAL REGULATOR, MARR FAMILY"/>
    <property type="match status" value="1"/>
</dbReference>
<evidence type="ECO:0000256" key="2">
    <source>
        <dbReference type="ARBA" id="ARBA00023125"/>
    </source>
</evidence>
<keyword evidence="2" id="KW-0238">DNA-binding</keyword>
<dbReference type="SMART" id="SM00347">
    <property type="entry name" value="HTH_MARR"/>
    <property type="match status" value="1"/>
</dbReference>
<organism evidence="5 6">
    <name type="scientific">Microbacterium album</name>
    <dbReference type="NCBI Taxonomy" id="2053191"/>
    <lineage>
        <taxon>Bacteria</taxon>
        <taxon>Bacillati</taxon>
        <taxon>Actinomycetota</taxon>
        <taxon>Actinomycetes</taxon>
        <taxon>Micrococcales</taxon>
        <taxon>Microbacteriaceae</taxon>
        <taxon>Microbacterium</taxon>
    </lineage>
</organism>
<feature type="domain" description="HTH marR-type" evidence="4">
    <location>
        <begin position="6"/>
        <end position="148"/>
    </location>
</feature>
<keyword evidence="6" id="KW-1185">Reference proteome</keyword>
<dbReference type="GO" id="GO:0003677">
    <property type="term" value="F:DNA binding"/>
    <property type="evidence" value="ECO:0007669"/>
    <property type="project" value="UniProtKB-KW"/>
</dbReference>
<dbReference type="PRINTS" id="PR00598">
    <property type="entry name" value="HTHMARR"/>
</dbReference>
<dbReference type="RefSeq" id="WP_188755625.1">
    <property type="nucleotide sequence ID" value="NZ_BMJY01000004.1"/>
</dbReference>
<evidence type="ECO:0000313" key="5">
    <source>
        <dbReference type="EMBL" id="GGH41965.1"/>
    </source>
</evidence>
<keyword evidence="1" id="KW-0805">Transcription regulation</keyword>
<evidence type="ECO:0000256" key="1">
    <source>
        <dbReference type="ARBA" id="ARBA00023015"/>
    </source>
</evidence>
<dbReference type="SUPFAM" id="SSF46785">
    <property type="entry name" value="Winged helix' DNA-binding domain"/>
    <property type="match status" value="1"/>
</dbReference>
<dbReference type="Proteomes" id="UP000657592">
    <property type="component" value="Unassembled WGS sequence"/>
</dbReference>
<name>A0A917IF05_9MICO</name>
<proteinExistence type="predicted"/>
<comment type="caution">
    <text evidence="5">The sequence shown here is derived from an EMBL/GenBank/DDBJ whole genome shotgun (WGS) entry which is preliminary data.</text>
</comment>
<dbReference type="EMBL" id="BMJY01000004">
    <property type="protein sequence ID" value="GGH41965.1"/>
    <property type="molecule type" value="Genomic_DNA"/>
</dbReference>
<protein>
    <recommendedName>
        <fullName evidence="4">HTH marR-type domain-containing protein</fullName>
    </recommendedName>
</protein>
<dbReference type="Gene3D" id="1.10.10.10">
    <property type="entry name" value="Winged helix-like DNA-binding domain superfamily/Winged helix DNA-binding domain"/>
    <property type="match status" value="1"/>
</dbReference>
<dbReference type="Pfam" id="PF12802">
    <property type="entry name" value="MarR_2"/>
    <property type="match status" value="1"/>
</dbReference>
<dbReference type="InterPro" id="IPR023187">
    <property type="entry name" value="Tscrpt_reg_MarR-type_CS"/>
</dbReference>
<sequence>MSSESKDSLIAQFAEDRQELARLVMSDRLRPLLGLELTLRQLKAVLLVTAGTAVTGSQLASALHVSPPTISASVDKLVDLGYLVRSEAGSDRRVKRLVPTAKAQQLYDRLFARHEESDELVATLALEDLAALVRGTSALRRALERRTDGER</sequence>
<evidence type="ECO:0000256" key="3">
    <source>
        <dbReference type="ARBA" id="ARBA00023163"/>
    </source>
</evidence>
<reference evidence="5" key="1">
    <citation type="journal article" date="2014" name="Int. J. Syst. Evol. Microbiol.">
        <title>Complete genome sequence of Corynebacterium casei LMG S-19264T (=DSM 44701T), isolated from a smear-ripened cheese.</title>
        <authorList>
            <consortium name="US DOE Joint Genome Institute (JGI-PGF)"/>
            <person name="Walter F."/>
            <person name="Albersmeier A."/>
            <person name="Kalinowski J."/>
            <person name="Ruckert C."/>
        </authorList>
    </citation>
    <scope>NUCLEOTIDE SEQUENCE</scope>
    <source>
        <strain evidence="5">CGMCC 1.15794</strain>
    </source>
</reference>
<dbReference type="GO" id="GO:0006950">
    <property type="term" value="P:response to stress"/>
    <property type="evidence" value="ECO:0007669"/>
    <property type="project" value="TreeGrafter"/>
</dbReference>
<dbReference type="AlphaFoldDB" id="A0A917IF05"/>
<dbReference type="InterPro" id="IPR039422">
    <property type="entry name" value="MarR/SlyA-like"/>
</dbReference>
<evidence type="ECO:0000259" key="4">
    <source>
        <dbReference type="PROSITE" id="PS50995"/>
    </source>
</evidence>
<dbReference type="GO" id="GO:0003700">
    <property type="term" value="F:DNA-binding transcription factor activity"/>
    <property type="evidence" value="ECO:0007669"/>
    <property type="project" value="InterPro"/>
</dbReference>
<keyword evidence="3" id="KW-0804">Transcription</keyword>
<gene>
    <name evidence="5" type="ORF">GCM10010921_14880</name>
</gene>
<dbReference type="InterPro" id="IPR000835">
    <property type="entry name" value="HTH_MarR-typ"/>
</dbReference>
<dbReference type="InterPro" id="IPR036390">
    <property type="entry name" value="WH_DNA-bd_sf"/>
</dbReference>
<dbReference type="PROSITE" id="PS50995">
    <property type="entry name" value="HTH_MARR_2"/>
    <property type="match status" value="1"/>
</dbReference>
<accession>A0A917IF05</accession>